<organism evidence="9 10">
    <name type="scientific">Brevibacillus nitrificans</name>
    <dbReference type="NCBI Taxonomy" id="651560"/>
    <lineage>
        <taxon>Bacteria</taxon>
        <taxon>Bacillati</taxon>
        <taxon>Bacillota</taxon>
        <taxon>Bacilli</taxon>
        <taxon>Bacillales</taxon>
        <taxon>Paenibacillaceae</taxon>
        <taxon>Brevibacillus</taxon>
    </lineage>
</organism>
<gene>
    <name evidence="9" type="ORF">EDM59_11615</name>
</gene>
<evidence type="ECO:0000256" key="1">
    <source>
        <dbReference type="ARBA" id="ARBA00004141"/>
    </source>
</evidence>
<comment type="caution">
    <text evidence="9">The sequence shown here is derived from an EMBL/GenBank/DDBJ whole genome shotgun (WGS) entry which is preliminary data.</text>
</comment>
<evidence type="ECO:0000256" key="8">
    <source>
        <dbReference type="SAM" id="Phobius"/>
    </source>
</evidence>
<feature type="transmembrane region" description="Helical" evidence="8">
    <location>
        <begin position="12"/>
        <end position="30"/>
    </location>
</feature>
<keyword evidence="5 8" id="KW-0812">Transmembrane</keyword>
<evidence type="ECO:0000313" key="10">
    <source>
        <dbReference type="Proteomes" id="UP000269573"/>
    </source>
</evidence>
<reference evidence="9 10" key="1">
    <citation type="submission" date="2018-10" db="EMBL/GenBank/DDBJ databases">
        <title>Phylogenomics of Brevibacillus.</title>
        <authorList>
            <person name="Dunlap C."/>
        </authorList>
    </citation>
    <scope>NUCLEOTIDE SEQUENCE [LARGE SCALE GENOMIC DNA]</scope>
    <source>
        <strain evidence="9 10">JCM 15774</strain>
    </source>
</reference>
<dbReference type="PANTHER" id="PTHR34975">
    <property type="entry name" value="SPORE GERMINATION PROTEIN A2"/>
    <property type="match status" value="1"/>
</dbReference>
<comment type="subcellular location">
    <subcellularLocation>
        <location evidence="1">Membrane</location>
        <topology evidence="1">Multi-pass membrane protein</topology>
    </subcellularLocation>
</comment>
<feature type="transmembrane region" description="Helical" evidence="8">
    <location>
        <begin position="124"/>
        <end position="141"/>
    </location>
</feature>
<evidence type="ECO:0000313" key="9">
    <source>
        <dbReference type="EMBL" id="RNB86800.1"/>
    </source>
</evidence>
<keyword evidence="3" id="KW-0813">Transport</keyword>
<proteinExistence type="inferred from homology"/>
<dbReference type="NCBIfam" id="TIGR00912">
    <property type="entry name" value="2A0309"/>
    <property type="match status" value="1"/>
</dbReference>
<feature type="transmembrane region" description="Helical" evidence="8">
    <location>
        <begin position="187"/>
        <end position="208"/>
    </location>
</feature>
<dbReference type="EMBL" id="RHHU01000005">
    <property type="protein sequence ID" value="RNB86800.1"/>
    <property type="molecule type" value="Genomic_DNA"/>
</dbReference>
<evidence type="ECO:0000256" key="2">
    <source>
        <dbReference type="ARBA" id="ARBA00007998"/>
    </source>
</evidence>
<dbReference type="GO" id="GO:0016020">
    <property type="term" value="C:membrane"/>
    <property type="evidence" value="ECO:0007669"/>
    <property type="project" value="UniProtKB-SubCell"/>
</dbReference>
<dbReference type="Pfam" id="PF03845">
    <property type="entry name" value="Spore_permease"/>
    <property type="match status" value="1"/>
</dbReference>
<dbReference type="GO" id="GO:0009847">
    <property type="term" value="P:spore germination"/>
    <property type="evidence" value="ECO:0007669"/>
    <property type="project" value="InterPro"/>
</dbReference>
<dbReference type="RefSeq" id="WP_122923743.1">
    <property type="nucleotide sequence ID" value="NZ_RHHU01000005.1"/>
</dbReference>
<name>A0A3M8DF80_9BACL</name>
<dbReference type="InterPro" id="IPR004761">
    <property type="entry name" value="Spore_GerAB"/>
</dbReference>
<dbReference type="AlphaFoldDB" id="A0A3M8DF80"/>
<feature type="transmembrane region" description="Helical" evidence="8">
    <location>
        <begin position="339"/>
        <end position="360"/>
    </location>
</feature>
<evidence type="ECO:0000256" key="3">
    <source>
        <dbReference type="ARBA" id="ARBA00022448"/>
    </source>
</evidence>
<feature type="transmembrane region" description="Helical" evidence="8">
    <location>
        <begin position="42"/>
        <end position="63"/>
    </location>
</feature>
<feature type="transmembrane region" description="Helical" evidence="8">
    <location>
        <begin position="309"/>
        <end position="327"/>
    </location>
</feature>
<feature type="transmembrane region" description="Helical" evidence="8">
    <location>
        <begin position="220"/>
        <end position="245"/>
    </location>
</feature>
<keyword evidence="4" id="KW-0309">Germination</keyword>
<feature type="transmembrane region" description="Helical" evidence="8">
    <location>
        <begin position="276"/>
        <end position="302"/>
    </location>
</feature>
<accession>A0A3M8DF80</accession>
<dbReference type="Proteomes" id="UP000269573">
    <property type="component" value="Unassembled WGS sequence"/>
</dbReference>
<keyword evidence="7 8" id="KW-0472">Membrane</keyword>
<protein>
    <submittedName>
        <fullName evidence="9">Spore gernimation protein</fullName>
    </submittedName>
</protein>
<evidence type="ECO:0000256" key="7">
    <source>
        <dbReference type="ARBA" id="ARBA00023136"/>
    </source>
</evidence>
<feature type="transmembrane region" description="Helical" evidence="8">
    <location>
        <begin position="150"/>
        <end position="167"/>
    </location>
</feature>
<keyword evidence="6 8" id="KW-1133">Transmembrane helix</keyword>
<feature type="transmembrane region" description="Helical" evidence="8">
    <location>
        <begin position="83"/>
        <end position="104"/>
    </location>
</feature>
<evidence type="ECO:0000256" key="6">
    <source>
        <dbReference type="ARBA" id="ARBA00022989"/>
    </source>
</evidence>
<sequence>MRMLEDGKISSRQLTIMTVLYILGSAVLIMPGPLATVAKRDAWIAAILAMVIGVLSITLIHALGRRFPGLTLMAYTELLLGKWLGKAVMLLFILAFPYLIASLTLNNIGDFLTTQMMPETPIEAIYVVVMIVVVAGARLGLETMARSSEIFFPWVLLLFSILVLFVVPNAKLENILPVLEDGVGPAIRASLPFAGFPFMEGVTVLMIYPMVNRPENNGKSLITGIVVGGLALIVTTALCILVLGYDQTARLTFPSYGLAKKISVGQFLERIEVMLAIIWMTTIVFRLTFLFYVSAIGLAYVFGLREYRFLLLPLAMCNIVFALVLIPTSSTLYELIPVWGTYAPFFGILFPLFLLIIAGFRKKIVQ</sequence>
<dbReference type="PANTHER" id="PTHR34975:SF2">
    <property type="entry name" value="SPORE GERMINATION PROTEIN A2"/>
    <property type="match status" value="1"/>
</dbReference>
<keyword evidence="10" id="KW-1185">Reference proteome</keyword>
<dbReference type="Gene3D" id="1.20.1740.10">
    <property type="entry name" value="Amino acid/polyamine transporter I"/>
    <property type="match status" value="1"/>
</dbReference>
<evidence type="ECO:0000256" key="5">
    <source>
        <dbReference type="ARBA" id="ARBA00022692"/>
    </source>
</evidence>
<evidence type="ECO:0000256" key="4">
    <source>
        <dbReference type="ARBA" id="ARBA00022544"/>
    </source>
</evidence>
<comment type="similarity">
    <text evidence="2">Belongs to the amino acid-polyamine-organocation (APC) superfamily. Spore germination protein (SGP) (TC 2.A.3.9) family.</text>
</comment>